<dbReference type="InterPro" id="IPR036876">
    <property type="entry name" value="UVR_dom_sf"/>
</dbReference>
<accession>A0AA35GA39</accession>
<dbReference type="GO" id="GO:1990169">
    <property type="term" value="P:stress response to copper ion"/>
    <property type="evidence" value="ECO:0007669"/>
    <property type="project" value="TreeGrafter"/>
</dbReference>
<dbReference type="GO" id="GO:0046870">
    <property type="term" value="F:cadmium ion binding"/>
    <property type="evidence" value="ECO:0007669"/>
    <property type="project" value="TreeGrafter"/>
</dbReference>
<dbReference type="Proteomes" id="UP001163687">
    <property type="component" value="Chromosome"/>
</dbReference>
<reference evidence="3" key="1">
    <citation type="submission" date="2022-03" db="EMBL/GenBank/DDBJ databases">
        <title>Complete genome sequence of Caldinitratiruptor microaerophilus.</title>
        <authorList>
            <person name="Mukaiyama R."/>
            <person name="Nishiyama T."/>
            <person name="Ueda K."/>
        </authorList>
    </citation>
    <scope>NUCLEOTIDE SEQUENCE</scope>
    <source>
        <strain evidence="3">JCM 16183</strain>
    </source>
</reference>
<dbReference type="PANTHER" id="PTHR38430:SF1">
    <property type="entry name" value="PROTEIN-ARGININE KINASE ACTIVATOR PROTEIN"/>
    <property type="match status" value="1"/>
</dbReference>
<keyword evidence="1" id="KW-0175">Coiled coil</keyword>
<dbReference type="PIRSF" id="PIRSF015034">
    <property type="entry name" value="YacH"/>
    <property type="match status" value="1"/>
</dbReference>
<keyword evidence="4" id="KW-1185">Reference proteome</keyword>
<evidence type="ECO:0000256" key="1">
    <source>
        <dbReference type="SAM" id="Coils"/>
    </source>
</evidence>
<evidence type="ECO:0000259" key="2">
    <source>
        <dbReference type="PROSITE" id="PS50151"/>
    </source>
</evidence>
<feature type="coiled-coil region" evidence="1">
    <location>
        <begin position="129"/>
        <end position="168"/>
    </location>
</feature>
<dbReference type="Gene3D" id="4.10.860.10">
    <property type="entry name" value="UVR domain"/>
    <property type="match status" value="1"/>
</dbReference>
<dbReference type="RefSeq" id="WP_264842719.1">
    <property type="nucleotide sequence ID" value="NZ_AP025628.1"/>
</dbReference>
<dbReference type="PANTHER" id="PTHR38430">
    <property type="entry name" value="PROTEIN-ARGININE KINASE ACTIVATOR PROTEIN"/>
    <property type="match status" value="1"/>
</dbReference>
<organism evidence="3 4">
    <name type="scientific">Caldinitratiruptor microaerophilus</name>
    <dbReference type="NCBI Taxonomy" id="671077"/>
    <lineage>
        <taxon>Bacteria</taxon>
        <taxon>Bacillati</taxon>
        <taxon>Bacillota</taxon>
        <taxon>Clostridia</taxon>
        <taxon>Eubacteriales</taxon>
        <taxon>Symbiobacteriaceae</taxon>
        <taxon>Caldinitratiruptor</taxon>
    </lineage>
</organism>
<gene>
    <name evidence="3" type="ORF">caldi_32080</name>
</gene>
<dbReference type="KEGG" id="cmic:caldi_32080"/>
<dbReference type="InterPro" id="IPR025542">
    <property type="entry name" value="YacH"/>
</dbReference>
<sequence>MLCQNCGQRPATVHIVKQVNNHKEEYHLCETCAREQGQFSMELPNFSLQQLLASMLEEGPWGPMPGSLQAPAETRCPSCGLTFRQFKERGFFGCGQCYTTFEGELLPLLRRMQGSDRHVGKAPRRTGGRLRVRRDLEQLRQQLQRAIAAEEYEKAAELRDRIRVLEQRLEAGGEGGAVE</sequence>
<dbReference type="GO" id="GO:1990170">
    <property type="term" value="P:stress response to cadmium ion"/>
    <property type="evidence" value="ECO:0007669"/>
    <property type="project" value="TreeGrafter"/>
</dbReference>
<evidence type="ECO:0000313" key="4">
    <source>
        <dbReference type="Proteomes" id="UP001163687"/>
    </source>
</evidence>
<name>A0AA35GA39_9FIRM</name>
<protein>
    <submittedName>
        <fullName evidence="3">Excinuclease Uvr</fullName>
    </submittedName>
</protein>
<dbReference type="EMBL" id="AP025628">
    <property type="protein sequence ID" value="BDG62118.1"/>
    <property type="molecule type" value="Genomic_DNA"/>
</dbReference>
<dbReference type="GO" id="GO:0050897">
    <property type="term" value="F:cobalt ion binding"/>
    <property type="evidence" value="ECO:0007669"/>
    <property type="project" value="TreeGrafter"/>
</dbReference>
<dbReference type="GO" id="GO:0008270">
    <property type="term" value="F:zinc ion binding"/>
    <property type="evidence" value="ECO:0007669"/>
    <property type="project" value="TreeGrafter"/>
</dbReference>
<dbReference type="GO" id="GO:0005507">
    <property type="term" value="F:copper ion binding"/>
    <property type="evidence" value="ECO:0007669"/>
    <property type="project" value="TreeGrafter"/>
</dbReference>
<dbReference type="AlphaFoldDB" id="A0AA35GA39"/>
<proteinExistence type="predicted"/>
<feature type="domain" description="UVR" evidence="2">
    <location>
        <begin position="133"/>
        <end position="168"/>
    </location>
</feature>
<evidence type="ECO:0000313" key="3">
    <source>
        <dbReference type="EMBL" id="BDG62118.1"/>
    </source>
</evidence>
<dbReference type="InterPro" id="IPR001943">
    <property type="entry name" value="UVR_dom"/>
</dbReference>
<dbReference type="SUPFAM" id="SSF46600">
    <property type="entry name" value="C-terminal UvrC-binding domain of UvrB"/>
    <property type="match status" value="1"/>
</dbReference>
<dbReference type="PROSITE" id="PS50151">
    <property type="entry name" value="UVR"/>
    <property type="match status" value="1"/>
</dbReference>
<dbReference type="Pfam" id="PF02151">
    <property type="entry name" value="UVR"/>
    <property type="match status" value="1"/>
</dbReference>